<dbReference type="SUPFAM" id="SSF158472">
    <property type="entry name" value="HAMP domain-like"/>
    <property type="match status" value="1"/>
</dbReference>
<dbReference type="GO" id="GO:0000155">
    <property type="term" value="F:phosphorelay sensor kinase activity"/>
    <property type="evidence" value="ECO:0007669"/>
    <property type="project" value="InterPro"/>
</dbReference>
<dbReference type="SUPFAM" id="SSF47384">
    <property type="entry name" value="Homodimeric domain of signal transducing histidine kinase"/>
    <property type="match status" value="1"/>
</dbReference>
<evidence type="ECO:0000256" key="2">
    <source>
        <dbReference type="ARBA" id="ARBA00001968"/>
    </source>
</evidence>
<evidence type="ECO:0000313" key="18">
    <source>
        <dbReference type="Proteomes" id="UP000038487"/>
    </source>
</evidence>
<dbReference type="InterPro" id="IPR005467">
    <property type="entry name" value="His_kinase_dom"/>
</dbReference>
<sequence length="525" mass="56957">MAWDTYCASRDERLREEQLALLVAVPGVRRGVPLRVSLVVGTLVLVALGLVASGIAVTTTMQRTMMNRADRELIDAANGWANRPPPPPPAFETTRHRPPSLFFIRTTDDRGRVVIMLNDRARADPDLPFDNDVGGRPVTVRSSDGGTEWRAVSRHDALGGYTTVARDITDVRTTVRDLLWLQVAIGIAVLTVLGVAGYWLVHRSLRPLAEVEATAADIAAGHLDRRVPERDPRTEVGRLSLALNGMLAQIQRAVADSEKSAKAARTSEERMRRFITDASHELRTPLTTIRGYAELYRQGAATDTELVLGRIEGESTRMGQLVEDLLLLARLDAHRPMEQRLVDLLVLATDAVHDAKATAPERDVELEVFDGPGTPEVIGDELRLRQVLGNLVSNALGHTTAAVRVRVGTEGDDAVLEVIDRGPGMTKTDAERVFERFYRADSSRTRSSGGTGLGLSIVDALTAAHGGTVTVHTAPGAGCRFEVRLPRADMTDDDADVDEPESATPDAAASEPKIVRASRSESAQP</sequence>
<dbReference type="EC" id="2.7.13.3" evidence="4"/>
<comment type="caution">
    <text evidence="16">The sequence shown here is derived from an EMBL/GenBank/DDBJ whole genome shotgun (WGS) entry which is preliminary data.</text>
</comment>
<keyword evidence="7 13" id="KW-0812">Transmembrane</keyword>
<evidence type="ECO:0000256" key="10">
    <source>
        <dbReference type="ARBA" id="ARBA00023012"/>
    </source>
</evidence>
<dbReference type="Gene3D" id="1.10.287.130">
    <property type="match status" value="1"/>
</dbReference>
<dbReference type="PRINTS" id="PR00344">
    <property type="entry name" value="BCTRLSENSOR"/>
</dbReference>
<dbReference type="PROSITE" id="PS50885">
    <property type="entry name" value="HAMP"/>
    <property type="match status" value="1"/>
</dbReference>
<dbReference type="CDD" id="cd06225">
    <property type="entry name" value="HAMP"/>
    <property type="match status" value="1"/>
</dbReference>
<evidence type="ECO:0000256" key="5">
    <source>
        <dbReference type="ARBA" id="ARBA00022553"/>
    </source>
</evidence>
<evidence type="ECO:0000256" key="12">
    <source>
        <dbReference type="SAM" id="MobiDB-lite"/>
    </source>
</evidence>
<protein>
    <recommendedName>
        <fullName evidence="4">histidine kinase</fullName>
        <ecNumber evidence="4">2.7.13.3</ecNumber>
    </recommendedName>
</protein>
<feature type="domain" description="Histidine kinase" evidence="14">
    <location>
        <begin position="277"/>
        <end position="489"/>
    </location>
</feature>
<evidence type="ECO:0000256" key="7">
    <source>
        <dbReference type="ARBA" id="ARBA00022692"/>
    </source>
</evidence>
<organism evidence="16 18">
    <name type="scientific">Mycobacteroides abscessus</name>
    <dbReference type="NCBI Taxonomy" id="36809"/>
    <lineage>
        <taxon>Bacteria</taxon>
        <taxon>Bacillati</taxon>
        <taxon>Actinomycetota</taxon>
        <taxon>Actinomycetes</taxon>
        <taxon>Mycobacteriales</taxon>
        <taxon>Mycobacteriaceae</taxon>
        <taxon>Mycobacteroides</taxon>
    </lineage>
</organism>
<feature type="transmembrane region" description="Helical" evidence="13">
    <location>
        <begin position="36"/>
        <end position="58"/>
    </location>
</feature>
<dbReference type="InterPro" id="IPR003660">
    <property type="entry name" value="HAMP_dom"/>
</dbReference>
<dbReference type="RefSeq" id="WP_005085588.1">
    <property type="nucleotide sequence ID" value="NZ_CM125927.1"/>
</dbReference>
<evidence type="ECO:0000256" key="4">
    <source>
        <dbReference type="ARBA" id="ARBA00012438"/>
    </source>
</evidence>
<feature type="compositionally biased region" description="Acidic residues" evidence="12">
    <location>
        <begin position="491"/>
        <end position="501"/>
    </location>
</feature>
<dbReference type="EMBL" id="CSUW01000017">
    <property type="protein sequence ID" value="CPT68457.1"/>
    <property type="molecule type" value="Genomic_DNA"/>
</dbReference>
<keyword evidence="9 13" id="KW-1133">Transmembrane helix</keyword>
<comment type="cofactor">
    <cofactor evidence="2">
        <name>a divalent metal cation</name>
        <dbReference type="ChEBI" id="CHEBI:60240"/>
    </cofactor>
</comment>
<dbReference type="Pfam" id="PF00512">
    <property type="entry name" value="HisKA"/>
    <property type="match status" value="1"/>
</dbReference>
<dbReference type="Proteomes" id="UP000284557">
    <property type="component" value="Unassembled WGS sequence"/>
</dbReference>
<dbReference type="Proteomes" id="UP000038487">
    <property type="component" value="Unassembled WGS sequence"/>
</dbReference>
<dbReference type="FunFam" id="1.10.287.130:FF:000001">
    <property type="entry name" value="Two-component sensor histidine kinase"/>
    <property type="match status" value="1"/>
</dbReference>
<evidence type="ECO:0000256" key="3">
    <source>
        <dbReference type="ARBA" id="ARBA00004236"/>
    </source>
</evidence>
<reference evidence="16 18" key="1">
    <citation type="submission" date="2015-03" db="EMBL/GenBank/DDBJ databases">
        <authorList>
            <consortium name="Pathogen Informatics"/>
            <person name="Murphy D."/>
        </authorList>
    </citation>
    <scope>NUCLEOTIDE SEQUENCE [LARGE SCALE GENOMIC DNA]</scope>
    <source>
        <strain evidence="16 18">PAP036</strain>
    </source>
</reference>
<dbReference type="GeneID" id="93377621"/>
<keyword evidence="10" id="KW-0902">Two-component regulatory system</keyword>
<keyword evidence="8 16" id="KW-0418">Kinase</keyword>
<evidence type="ECO:0000259" key="15">
    <source>
        <dbReference type="PROSITE" id="PS50885"/>
    </source>
</evidence>
<dbReference type="CDD" id="cd00082">
    <property type="entry name" value="HisKA"/>
    <property type="match status" value="1"/>
</dbReference>
<dbReference type="InterPro" id="IPR050428">
    <property type="entry name" value="TCS_sensor_his_kinase"/>
</dbReference>
<dbReference type="SMART" id="SM00304">
    <property type="entry name" value="HAMP"/>
    <property type="match status" value="1"/>
</dbReference>
<evidence type="ECO:0000313" key="19">
    <source>
        <dbReference type="Proteomes" id="UP000284557"/>
    </source>
</evidence>
<evidence type="ECO:0000256" key="1">
    <source>
        <dbReference type="ARBA" id="ARBA00000085"/>
    </source>
</evidence>
<evidence type="ECO:0000259" key="14">
    <source>
        <dbReference type="PROSITE" id="PS50109"/>
    </source>
</evidence>
<dbReference type="EMBL" id="QXBN01000015">
    <property type="protein sequence ID" value="RIT35003.1"/>
    <property type="molecule type" value="Genomic_DNA"/>
</dbReference>
<dbReference type="SMART" id="SM00387">
    <property type="entry name" value="HATPase_c"/>
    <property type="match status" value="1"/>
</dbReference>
<evidence type="ECO:0000313" key="16">
    <source>
        <dbReference type="EMBL" id="CPT68457.1"/>
    </source>
</evidence>
<evidence type="ECO:0000256" key="11">
    <source>
        <dbReference type="ARBA" id="ARBA00023136"/>
    </source>
</evidence>
<dbReference type="InterPro" id="IPR036890">
    <property type="entry name" value="HATPase_C_sf"/>
</dbReference>
<proteinExistence type="predicted"/>
<dbReference type="GO" id="GO:0005509">
    <property type="term" value="F:calcium ion binding"/>
    <property type="evidence" value="ECO:0007669"/>
    <property type="project" value="UniProtKB-ARBA"/>
</dbReference>
<dbReference type="InterPro" id="IPR036097">
    <property type="entry name" value="HisK_dim/P_sf"/>
</dbReference>
<dbReference type="SUPFAM" id="SSF55874">
    <property type="entry name" value="ATPase domain of HSP90 chaperone/DNA topoisomerase II/histidine kinase"/>
    <property type="match status" value="1"/>
</dbReference>
<keyword evidence="11 13" id="KW-0472">Membrane</keyword>
<dbReference type="InterPro" id="IPR004358">
    <property type="entry name" value="Sig_transdc_His_kin-like_C"/>
</dbReference>
<dbReference type="SMART" id="SM00388">
    <property type="entry name" value="HisKA"/>
    <property type="match status" value="1"/>
</dbReference>
<comment type="subcellular location">
    <subcellularLocation>
        <location evidence="3">Cell membrane</location>
    </subcellularLocation>
</comment>
<dbReference type="Gene3D" id="6.10.340.10">
    <property type="match status" value="1"/>
</dbReference>
<feature type="transmembrane region" description="Helical" evidence="13">
    <location>
        <begin position="178"/>
        <end position="201"/>
    </location>
</feature>
<keyword evidence="5" id="KW-0597">Phosphoprotein</keyword>
<dbReference type="PANTHER" id="PTHR45436:SF5">
    <property type="entry name" value="SENSOR HISTIDINE KINASE TRCS"/>
    <property type="match status" value="1"/>
</dbReference>
<dbReference type="AlphaFoldDB" id="A0A0U0XUD7"/>
<name>A0A0U0XUD7_9MYCO</name>
<dbReference type="FunFam" id="3.30.565.10:FF:000006">
    <property type="entry name" value="Sensor histidine kinase WalK"/>
    <property type="match status" value="1"/>
</dbReference>
<dbReference type="InterPro" id="IPR003594">
    <property type="entry name" value="HATPase_dom"/>
</dbReference>
<dbReference type="PROSITE" id="PS50109">
    <property type="entry name" value="HIS_KIN"/>
    <property type="match status" value="1"/>
</dbReference>
<dbReference type="CDD" id="cd00075">
    <property type="entry name" value="HATPase"/>
    <property type="match status" value="1"/>
</dbReference>
<keyword evidence="6 16" id="KW-0808">Transferase</keyword>
<gene>
    <name evidence="16" type="primary">tcrY_2</name>
    <name evidence="17" type="ORF">D2E76_18475</name>
    <name evidence="16" type="ORF">ERS075527_05238</name>
</gene>
<evidence type="ECO:0000256" key="9">
    <source>
        <dbReference type="ARBA" id="ARBA00022989"/>
    </source>
</evidence>
<comment type="catalytic activity">
    <reaction evidence="1">
        <text>ATP + protein L-histidine = ADP + protein N-phospho-L-histidine.</text>
        <dbReference type="EC" id="2.7.13.3"/>
    </reaction>
</comment>
<evidence type="ECO:0000313" key="17">
    <source>
        <dbReference type="EMBL" id="RIT35003.1"/>
    </source>
</evidence>
<dbReference type="Pfam" id="PF00672">
    <property type="entry name" value="HAMP"/>
    <property type="match status" value="1"/>
</dbReference>
<evidence type="ECO:0000256" key="13">
    <source>
        <dbReference type="SAM" id="Phobius"/>
    </source>
</evidence>
<feature type="region of interest" description="Disordered" evidence="12">
    <location>
        <begin position="490"/>
        <end position="525"/>
    </location>
</feature>
<evidence type="ECO:0000256" key="6">
    <source>
        <dbReference type="ARBA" id="ARBA00022679"/>
    </source>
</evidence>
<evidence type="ECO:0000256" key="8">
    <source>
        <dbReference type="ARBA" id="ARBA00022777"/>
    </source>
</evidence>
<dbReference type="InterPro" id="IPR003661">
    <property type="entry name" value="HisK_dim/P_dom"/>
</dbReference>
<reference evidence="17 19" key="2">
    <citation type="submission" date="2018-08" db="EMBL/GenBank/DDBJ databases">
        <title>Linezolid Resistance in Mycobacterium abscessus: MIC Distribution and Comprehensive Investigation of Resistance Mechanisms.</title>
        <authorList>
            <person name="Ye M."/>
            <person name="Xu L."/>
            <person name="Zou Y."/>
            <person name="Li B."/>
            <person name="Guo Q."/>
            <person name="Zhang Y."/>
            <person name="Zhan M."/>
            <person name="Xu B."/>
            <person name="Yu F."/>
            <person name="Zhang Z."/>
            <person name="Chu H."/>
        </authorList>
    </citation>
    <scope>NUCLEOTIDE SEQUENCE [LARGE SCALE GENOMIC DNA]</scope>
    <source>
        <strain evidence="17 19">G143</strain>
    </source>
</reference>
<feature type="domain" description="HAMP" evidence="15">
    <location>
        <begin position="202"/>
        <end position="255"/>
    </location>
</feature>
<dbReference type="GO" id="GO:0005886">
    <property type="term" value="C:plasma membrane"/>
    <property type="evidence" value="ECO:0007669"/>
    <property type="project" value="UniProtKB-SubCell"/>
</dbReference>
<dbReference type="Pfam" id="PF02518">
    <property type="entry name" value="HATPase_c"/>
    <property type="match status" value="1"/>
</dbReference>
<dbReference type="PANTHER" id="PTHR45436">
    <property type="entry name" value="SENSOR HISTIDINE KINASE YKOH"/>
    <property type="match status" value="1"/>
</dbReference>
<accession>A0A0U0XUD7</accession>
<dbReference type="Gene3D" id="3.30.565.10">
    <property type="entry name" value="Histidine kinase-like ATPase, C-terminal domain"/>
    <property type="match status" value="1"/>
</dbReference>